<evidence type="ECO:0000313" key="3">
    <source>
        <dbReference type="Proteomes" id="UP001574673"/>
    </source>
</evidence>
<comment type="caution">
    <text evidence="2">The sequence shown here is derived from an EMBL/GenBank/DDBJ whole genome shotgun (WGS) entry which is preliminary data.</text>
</comment>
<proteinExistence type="predicted"/>
<dbReference type="EMBL" id="JBEUWX010000002">
    <property type="protein sequence ID" value="MFA9949729.1"/>
    <property type="molecule type" value="Genomic_DNA"/>
</dbReference>
<name>A0ABV4UDK2_9RHOO</name>
<evidence type="ECO:0000256" key="1">
    <source>
        <dbReference type="SAM" id="MobiDB-lite"/>
    </source>
</evidence>
<sequence>MNREIWENPGNLKNPRNPADLHGSAQNRAIAYPDGFYRPEECAFNPQEQPAGLDEIEK</sequence>
<protein>
    <submittedName>
        <fullName evidence="2">Uncharacterized protein</fullName>
    </submittedName>
</protein>
<feature type="region of interest" description="Disordered" evidence="1">
    <location>
        <begin position="1"/>
        <end position="25"/>
    </location>
</feature>
<keyword evidence="3" id="KW-1185">Reference proteome</keyword>
<reference evidence="3" key="1">
    <citation type="submission" date="2024-06" db="EMBL/GenBank/DDBJ databases">
        <title>Radixoralia hellwigii gen. nov., sp nov., isolated from a root canal in the human oral cavity.</title>
        <authorList>
            <person name="Bartsch S."/>
            <person name="Wittmer A."/>
            <person name="Schulz A.-K."/>
            <person name="Neumann-Schaal M."/>
            <person name="Wolf J."/>
            <person name="Gronow S."/>
            <person name="Tennert C."/>
            <person name="Haecker G."/>
            <person name="Cieplik F."/>
            <person name="Al-Ahmad A."/>
        </authorList>
    </citation>
    <scope>NUCLEOTIDE SEQUENCE [LARGE SCALE GENOMIC DNA]</scope>
    <source>
        <strain evidence="3">Wk13</strain>
    </source>
</reference>
<organism evidence="2 3">
    <name type="scientific">Dentiradicibacter hellwigii</name>
    <dbReference type="NCBI Taxonomy" id="3149053"/>
    <lineage>
        <taxon>Bacteria</taxon>
        <taxon>Pseudomonadati</taxon>
        <taxon>Pseudomonadota</taxon>
        <taxon>Betaproteobacteria</taxon>
        <taxon>Rhodocyclales</taxon>
        <taxon>Rhodocyclaceae</taxon>
        <taxon>Dentiradicibacter</taxon>
    </lineage>
</organism>
<accession>A0ABV4UDK2</accession>
<evidence type="ECO:0000313" key="2">
    <source>
        <dbReference type="EMBL" id="MFA9949729.1"/>
    </source>
</evidence>
<dbReference type="Proteomes" id="UP001574673">
    <property type="component" value="Unassembled WGS sequence"/>
</dbReference>
<gene>
    <name evidence="2" type="ORF">ABCS64_05195</name>
</gene>
<dbReference type="RefSeq" id="WP_418890838.1">
    <property type="nucleotide sequence ID" value="NZ_JBEUWX010000002.1"/>
</dbReference>